<dbReference type="EMBL" id="JAODIR010000122">
    <property type="protein sequence ID" value="MDD2169235.1"/>
    <property type="molecule type" value="Genomic_DNA"/>
</dbReference>
<comment type="caution">
    <text evidence="1">The sequence shown here is derived from an EMBL/GenBank/DDBJ whole genome shotgun (WGS) entry which is preliminary data.</text>
</comment>
<accession>A0A084E9T0</accession>
<reference evidence="1" key="1">
    <citation type="submission" date="2022-09" db="EMBL/GenBank/DDBJ databases">
        <title>Molecular characterization of Glaesserella parasuis strains circulating in commercial swine farms using whole-genome sequencing.</title>
        <authorList>
            <person name="Mugabi R."/>
            <person name="Clavijo M."/>
            <person name="Li G."/>
        </authorList>
    </citation>
    <scope>NUCLEOTIDE SEQUENCE</scope>
    <source>
        <strain evidence="1">0435-53</strain>
    </source>
</reference>
<dbReference type="RefSeq" id="WP_021117454.1">
    <property type="nucleotide sequence ID" value="NZ_CP054198.1"/>
</dbReference>
<gene>
    <name evidence="1" type="ORF">N5925_11805</name>
</gene>
<name>A0A084E9T0_GLAPU</name>
<proteinExistence type="predicted"/>
<evidence type="ECO:0000313" key="2">
    <source>
        <dbReference type="Proteomes" id="UP001148834"/>
    </source>
</evidence>
<evidence type="ECO:0000313" key="1">
    <source>
        <dbReference type="EMBL" id="MDD2169235.1"/>
    </source>
</evidence>
<organism evidence="1 2">
    <name type="scientific">Glaesserella parasuis</name>
    <name type="common">Haemophilus parasuis</name>
    <dbReference type="NCBI Taxonomy" id="738"/>
    <lineage>
        <taxon>Bacteria</taxon>
        <taxon>Pseudomonadati</taxon>
        <taxon>Pseudomonadota</taxon>
        <taxon>Gammaproteobacteria</taxon>
        <taxon>Pasteurellales</taxon>
        <taxon>Pasteurellaceae</taxon>
        <taxon>Glaesserella</taxon>
    </lineage>
</organism>
<protein>
    <submittedName>
        <fullName evidence="1">Uncharacterized protein</fullName>
    </submittedName>
</protein>
<dbReference type="PROSITE" id="PS51257">
    <property type="entry name" value="PROKAR_LIPOPROTEIN"/>
    <property type="match status" value="1"/>
</dbReference>
<dbReference type="OrthoDB" id="9962837at2"/>
<dbReference type="AlphaFoldDB" id="A0A084E9T0"/>
<dbReference type="Proteomes" id="UP001148834">
    <property type="component" value="Unassembled WGS sequence"/>
</dbReference>
<sequence length="138" mass="15908">MSFKKTFIVFSTLTLSGCFSTFFISDEEAIKLGREEGMTIQCLKYSQIPELRNVADLPNVGVVQQLRYFAHETIGSTVFGSGRFNYIKRDYLFQKSVENHQEIINQARANVIKPNKSSCKLYLDTYETAYYRLKAQGY</sequence>